<evidence type="ECO:0000313" key="2">
    <source>
        <dbReference type="EMBL" id="AMS45447.1"/>
    </source>
</evidence>
<dbReference type="Proteomes" id="UP000577697">
    <property type="component" value="Unassembled WGS sequence"/>
</dbReference>
<keyword evidence="2" id="KW-0614">Plasmid</keyword>
<gene>
    <name evidence="2" type="ORF">AA2016_6555</name>
    <name evidence="3" type="ORF">FHS67_004990</name>
</gene>
<evidence type="ECO:0000256" key="1">
    <source>
        <dbReference type="ARBA" id="ARBA00009964"/>
    </source>
</evidence>
<dbReference type="SUPFAM" id="SSF48295">
    <property type="entry name" value="TrpR-like"/>
    <property type="match status" value="1"/>
</dbReference>
<dbReference type="Pfam" id="PF01527">
    <property type="entry name" value="HTH_Tnp_1"/>
    <property type="match status" value="1"/>
</dbReference>
<protein>
    <submittedName>
        <fullName evidence="2">Transposase</fullName>
    </submittedName>
</protein>
<dbReference type="Proteomes" id="UP000075755">
    <property type="component" value="Plasmid pAA04"/>
</dbReference>
<evidence type="ECO:0000313" key="5">
    <source>
        <dbReference type="Proteomes" id="UP000577697"/>
    </source>
</evidence>
<dbReference type="GO" id="GO:0004803">
    <property type="term" value="F:transposase activity"/>
    <property type="evidence" value="ECO:0007669"/>
    <property type="project" value="InterPro"/>
</dbReference>
<evidence type="ECO:0000313" key="3">
    <source>
        <dbReference type="EMBL" id="MBB3708650.1"/>
    </source>
</evidence>
<reference evidence="3 5" key="2">
    <citation type="submission" date="2020-08" db="EMBL/GenBank/DDBJ databases">
        <title>Genomic Encyclopedia of Type Strains, Phase IV (KMG-IV): sequencing the most valuable type-strain genomes for metagenomic binning, comparative biology and taxonomic classification.</title>
        <authorList>
            <person name="Goeker M."/>
        </authorList>
    </citation>
    <scope>NUCLEOTIDE SEQUENCE [LARGE SCALE GENOMIC DNA]</scope>
    <source>
        <strain evidence="3 5">DSM 10368</strain>
    </source>
</reference>
<accession>A0AAC8YVW8</accession>
<proteinExistence type="inferred from homology"/>
<reference evidence="2 4" key="1">
    <citation type="submission" date="2016-03" db="EMBL/GenBank/DDBJ databases">
        <title>Complete genome of Aminobacter aminovorans KCTC 2477.</title>
        <authorList>
            <person name="Kim K.M."/>
        </authorList>
    </citation>
    <scope>NUCLEOTIDE SEQUENCE [LARGE SCALE GENOMIC DNA]</scope>
    <source>
        <strain evidence="2 4">KCTC 2477</strain>
        <plasmid evidence="2 4">pAA04</plasmid>
    </source>
</reference>
<comment type="similarity">
    <text evidence="1">Belongs to the transposase 8 family.</text>
</comment>
<dbReference type="InterPro" id="IPR036388">
    <property type="entry name" value="WH-like_DNA-bd_sf"/>
</dbReference>
<dbReference type="Gene3D" id="1.10.10.10">
    <property type="entry name" value="Winged helix-like DNA-binding domain superfamily/Winged helix DNA-binding domain"/>
    <property type="match status" value="1"/>
</dbReference>
<name>A0AAC8YVW8_AMIAI</name>
<dbReference type="EMBL" id="JACICB010000021">
    <property type="protein sequence ID" value="MBB3708650.1"/>
    <property type="molecule type" value="Genomic_DNA"/>
</dbReference>
<dbReference type="GO" id="GO:0006313">
    <property type="term" value="P:DNA transposition"/>
    <property type="evidence" value="ECO:0007669"/>
    <property type="project" value="InterPro"/>
</dbReference>
<dbReference type="AlphaFoldDB" id="A0AAC8YVW8"/>
<evidence type="ECO:0000313" key="4">
    <source>
        <dbReference type="Proteomes" id="UP000075755"/>
    </source>
</evidence>
<dbReference type="PANTHER" id="PTHR37936">
    <property type="entry name" value="TRANSPOSASE INSC FOR INSERTION ELEMENT IS2A-RELATED"/>
    <property type="match status" value="1"/>
</dbReference>
<sequence length="135" mass="15229">MSKASDVPFGRVEVITSVQRRRRWSVAEKVRLVEEAMQPGMSISYVARRAGIAPSQLFAWKRRMLEGGHAAVDADEDVVAASQVRELEKRVRDLERMLGKKTMEAEILKEALDLARPKKRPSLLPSWSDPKDGSQ</sequence>
<geneLocation type="plasmid" evidence="2 4">
    <name>pAA04</name>
</geneLocation>
<dbReference type="PANTHER" id="PTHR37936:SF3">
    <property type="entry name" value="TRANSPOSASE INSC FOR INSERTION ELEMENT IS2A-RELATED"/>
    <property type="match status" value="1"/>
</dbReference>
<dbReference type="InterPro" id="IPR002514">
    <property type="entry name" value="Transposase_8"/>
</dbReference>
<dbReference type="KEGG" id="aak:AA2016_6555"/>
<dbReference type="InterPro" id="IPR010921">
    <property type="entry name" value="Trp_repressor/repl_initiator"/>
</dbReference>
<dbReference type="EMBL" id="CP015009">
    <property type="protein sequence ID" value="AMS45447.1"/>
    <property type="molecule type" value="Genomic_DNA"/>
</dbReference>
<keyword evidence="5" id="KW-1185">Reference proteome</keyword>
<dbReference type="GO" id="GO:0043565">
    <property type="term" value="F:sequence-specific DNA binding"/>
    <property type="evidence" value="ECO:0007669"/>
    <property type="project" value="InterPro"/>
</dbReference>
<organism evidence="2 4">
    <name type="scientific">Aminobacter aminovorans</name>
    <name type="common">Chelatobacter heintzii</name>
    <dbReference type="NCBI Taxonomy" id="83263"/>
    <lineage>
        <taxon>Bacteria</taxon>
        <taxon>Pseudomonadati</taxon>
        <taxon>Pseudomonadota</taxon>
        <taxon>Alphaproteobacteria</taxon>
        <taxon>Hyphomicrobiales</taxon>
        <taxon>Phyllobacteriaceae</taxon>
        <taxon>Aminobacter</taxon>
    </lineage>
</organism>